<reference evidence="1 2" key="1">
    <citation type="submission" date="2023-03" db="EMBL/GenBank/DDBJ databases">
        <title>Draft genome sequence of Streptomyces sp. RB6PN23 isolated from peat swamp forest in Thailand.</title>
        <authorList>
            <person name="Klaysubun C."/>
            <person name="Duangmal K."/>
        </authorList>
    </citation>
    <scope>NUCLEOTIDE SEQUENCE [LARGE SCALE GENOMIC DNA]</scope>
    <source>
        <strain evidence="1 2">RB6PN23</strain>
    </source>
</reference>
<dbReference type="InterPro" id="IPR006379">
    <property type="entry name" value="HAD-SF_hydro_IIB"/>
</dbReference>
<dbReference type="Proteomes" id="UP001216579">
    <property type="component" value="Unassembled WGS sequence"/>
</dbReference>
<name>A0ABT5ZM73_9ACTN</name>
<comment type="caution">
    <text evidence="1">The sequence shown here is derived from an EMBL/GenBank/DDBJ whole genome shotgun (WGS) entry which is preliminary data.</text>
</comment>
<gene>
    <name evidence="1" type="ORF">P3G67_15785</name>
</gene>
<evidence type="ECO:0000313" key="1">
    <source>
        <dbReference type="EMBL" id="MDF3290680.1"/>
    </source>
</evidence>
<dbReference type="Pfam" id="PF08282">
    <property type="entry name" value="Hydrolase_3"/>
    <property type="match status" value="2"/>
</dbReference>
<dbReference type="RefSeq" id="WP_276094056.1">
    <property type="nucleotide sequence ID" value="NZ_JARJBC010000008.1"/>
</dbReference>
<proteinExistence type="predicted"/>
<dbReference type="SUPFAM" id="SSF56784">
    <property type="entry name" value="HAD-like"/>
    <property type="match status" value="1"/>
</dbReference>
<dbReference type="NCBIfam" id="TIGR01484">
    <property type="entry name" value="HAD-SF-IIB"/>
    <property type="match status" value="1"/>
</dbReference>
<keyword evidence="2" id="KW-1185">Reference proteome</keyword>
<evidence type="ECO:0000313" key="2">
    <source>
        <dbReference type="Proteomes" id="UP001216579"/>
    </source>
</evidence>
<sequence length="271" mass="27767">MADTHHSGCPRARGGSRPAVVVTDLDYTLLRSDGTVSERAVAVLREAAADGARIVFATARPAWSARTLLSAASGMNAALVSSNGAVVSELDSGRVLRTRAMAPSTARAAIARLGWDTWAADRENDRLLGPGWPDVLASGAATAERVATLPDGAAILCVMVHGGPDVPPEALGRRGDVVWTSSSPGLLEISAPEADKVCAVQWILDDAGIGWGEVVAFGDAPNDAGLLAAAGLGVAVANACPQILALADAVTRHHDDEGVAKWLEGECLCPA</sequence>
<accession>A0ABT5ZM73</accession>
<dbReference type="InterPro" id="IPR036412">
    <property type="entry name" value="HAD-like_sf"/>
</dbReference>
<dbReference type="PANTHER" id="PTHR10000">
    <property type="entry name" value="PHOSPHOSERINE PHOSPHATASE"/>
    <property type="match status" value="1"/>
</dbReference>
<dbReference type="PANTHER" id="PTHR10000:SF8">
    <property type="entry name" value="HAD SUPERFAMILY HYDROLASE-LIKE, TYPE 3"/>
    <property type="match status" value="1"/>
</dbReference>
<dbReference type="EMBL" id="JARJBC010000008">
    <property type="protein sequence ID" value="MDF3290680.1"/>
    <property type="molecule type" value="Genomic_DNA"/>
</dbReference>
<organism evidence="1 2">
    <name type="scientific">Streptomyces silvisoli</name>
    <dbReference type="NCBI Taxonomy" id="3034235"/>
    <lineage>
        <taxon>Bacteria</taxon>
        <taxon>Bacillati</taxon>
        <taxon>Actinomycetota</taxon>
        <taxon>Actinomycetes</taxon>
        <taxon>Kitasatosporales</taxon>
        <taxon>Streptomycetaceae</taxon>
        <taxon>Streptomyces</taxon>
    </lineage>
</organism>
<dbReference type="GO" id="GO:0016787">
    <property type="term" value="F:hydrolase activity"/>
    <property type="evidence" value="ECO:0007669"/>
    <property type="project" value="UniProtKB-KW"/>
</dbReference>
<dbReference type="Gene3D" id="3.30.1240.10">
    <property type="match status" value="1"/>
</dbReference>
<protein>
    <submittedName>
        <fullName evidence="1">HAD-IIB family hydrolase</fullName>
    </submittedName>
</protein>
<dbReference type="Gene3D" id="3.40.50.1000">
    <property type="entry name" value="HAD superfamily/HAD-like"/>
    <property type="match status" value="1"/>
</dbReference>
<dbReference type="InterPro" id="IPR023214">
    <property type="entry name" value="HAD_sf"/>
</dbReference>
<keyword evidence="1" id="KW-0378">Hydrolase</keyword>